<evidence type="ECO:0000313" key="2">
    <source>
        <dbReference type="EMBL" id="QDU62651.1"/>
    </source>
</evidence>
<keyword evidence="1" id="KW-0812">Transmembrane</keyword>
<dbReference type="KEGG" id="knv:Pan216_35180"/>
<accession>A0A518B6Q8</accession>
<evidence type="ECO:0000313" key="3">
    <source>
        <dbReference type="Proteomes" id="UP000317093"/>
    </source>
</evidence>
<dbReference type="RefSeq" id="WP_145259549.1">
    <property type="nucleotide sequence ID" value="NZ_CP036279.1"/>
</dbReference>
<dbReference type="Proteomes" id="UP000317093">
    <property type="component" value="Chromosome"/>
</dbReference>
<evidence type="ECO:0000256" key="1">
    <source>
        <dbReference type="SAM" id="Phobius"/>
    </source>
</evidence>
<organism evidence="2 3">
    <name type="scientific">Kolteria novifilia</name>
    <dbReference type="NCBI Taxonomy" id="2527975"/>
    <lineage>
        <taxon>Bacteria</taxon>
        <taxon>Pseudomonadati</taxon>
        <taxon>Planctomycetota</taxon>
        <taxon>Planctomycetia</taxon>
        <taxon>Kolteriales</taxon>
        <taxon>Kolteriaceae</taxon>
        <taxon>Kolteria</taxon>
    </lineage>
</organism>
<reference evidence="2 3" key="1">
    <citation type="submission" date="2019-02" db="EMBL/GenBank/DDBJ databases">
        <title>Deep-cultivation of Planctomycetes and their phenomic and genomic characterization uncovers novel biology.</title>
        <authorList>
            <person name="Wiegand S."/>
            <person name="Jogler M."/>
            <person name="Boedeker C."/>
            <person name="Pinto D."/>
            <person name="Vollmers J."/>
            <person name="Rivas-Marin E."/>
            <person name="Kohn T."/>
            <person name="Peeters S.H."/>
            <person name="Heuer A."/>
            <person name="Rast P."/>
            <person name="Oberbeckmann S."/>
            <person name="Bunk B."/>
            <person name="Jeske O."/>
            <person name="Meyerdierks A."/>
            <person name="Storesund J.E."/>
            <person name="Kallscheuer N."/>
            <person name="Luecker S."/>
            <person name="Lage O.M."/>
            <person name="Pohl T."/>
            <person name="Merkel B.J."/>
            <person name="Hornburger P."/>
            <person name="Mueller R.-W."/>
            <person name="Bruemmer F."/>
            <person name="Labrenz M."/>
            <person name="Spormann A.M."/>
            <person name="Op den Camp H."/>
            <person name="Overmann J."/>
            <person name="Amann R."/>
            <person name="Jetten M.S.M."/>
            <person name="Mascher T."/>
            <person name="Medema M.H."/>
            <person name="Devos D.P."/>
            <person name="Kaster A.-K."/>
            <person name="Ovreas L."/>
            <person name="Rohde M."/>
            <person name="Galperin M.Y."/>
            <person name="Jogler C."/>
        </authorList>
    </citation>
    <scope>NUCLEOTIDE SEQUENCE [LARGE SCALE GENOMIC DNA]</scope>
    <source>
        <strain evidence="2 3">Pan216</strain>
    </source>
</reference>
<gene>
    <name evidence="2" type="ORF">Pan216_35180</name>
</gene>
<keyword evidence="3" id="KW-1185">Reference proteome</keyword>
<feature type="transmembrane region" description="Helical" evidence="1">
    <location>
        <begin position="364"/>
        <end position="385"/>
    </location>
</feature>
<keyword evidence="1" id="KW-0472">Membrane</keyword>
<dbReference type="EMBL" id="CP036279">
    <property type="protein sequence ID" value="QDU62651.1"/>
    <property type="molecule type" value="Genomic_DNA"/>
</dbReference>
<name>A0A518B6Q8_9BACT</name>
<protein>
    <submittedName>
        <fullName evidence="2">Uncharacterized protein</fullName>
    </submittedName>
</protein>
<proteinExistence type="predicted"/>
<keyword evidence="1" id="KW-1133">Transmembrane helix</keyword>
<sequence length="393" mass="43724">MTHIFIAISALPCLVNDRPPSPQSIIANDLASLAQRVETIHVVFKKHYRQPVGPEHIVGYSKRPPSTPLEKFTQRFERTLAIRHEAAGNTIVDCYEMKWRPNAMYLKTSRERHAADGTTTISGPRQDYFSASGTTHLHHQIKSANISTNVSIGQGSGNYLHAIGVLLPRSVSYSLAELLGHSDARLTIGNTDVLDGIRTLEVTVNAPMPSPAQNAYQGGSSTYLKLWLAVDHYHIPVQWQIWNSKTSKLLHFHRNVDFRTVRDQKRGSSLVLPFRYQRGHDPSIATVVAVEDIELNLHLPDSDFRPSIPNGWNVVREGVVRASKGLKGSSADWRNRIAESTSEARELLQSRGAEVTPAPTPTSYWSITYVLVVVAALIGVVVVALRTRRKEIL</sequence>
<dbReference type="AlphaFoldDB" id="A0A518B6Q8"/>